<dbReference type="EMBL" id="CAJVRL010000060">
    <property type="protein sequence ID" value="CAG8955103.1"/>
    <property type="molecule type" value="Genomic_DNA"/>
</dbReference>
<sequence>MWLDTAEDVKRERGSPESQQRLDVVVVQKWKPRGLVARKEQAWKGLAEWPSGRVADEQSSRAGAGARLRRSVVNLTLCAIARWTSLMRRWMMPGETGPVRGEVLGCPGPSPGIGDFYCTGTVLATKAEVV</sequence>
<evidence type="ECO:0000313" key="1">
    <source>
        <dbReference type="EMBL" id="CAG8955103.1"/>
    </source>
</evidence>
<reference evidence="1" key="1">
    <citation type="submission" date="2021-07" db="EMBL/GenBank/DDBJ databases">
        <authorList>
            <person name="Durling M."/>
        </authorList>
    </citation>
    <scope>NUCLEOTIDE SEQUENCE</scope>
</reference>
<gene>
    <name evidence="1" type="ORF">HYFRA_00007118</name>
</gene>
<dbReference type="AlphaFoldDB" id="A0A9N9PU07"/>
<accession>A0A9N9PU07</accession>
<comment type="caution">
    <text evidence="1">The sequence shown here is derived from an EMBL/GenBank/DDBJ whole genome shotgun (WGS) entry which is preliminary data.</text>
</comment>
<evidence type="ECO:0000313" key="2">
    <source>
        <dbReference type="Proteomes" id="UP000696280"/>
    </source>
</evidence>
<organism evidence="1 2">
    <name type="scientific">Hymenoscyphus fraxineus</name>
    <dbReference type="NCBI Taxonomy" id="746836"/>
    <lineage>
        <taxon>Eukaryota</taxon>
        <taxon>Fungi</taxon>
        <taxon>Dikarya</taxon>
        <taxon>Ascomycota</taxon>
        <taxon>Pezizomycotina</taxon>
        <taxon>Leotiomycetes</taxon>
        <taxon>Helotiales</taxon>
        <taxon>Helotiaceae</taxon>
        <taxon>Hymenoscyphus</taxon>
    </lineage>
</organism>
<dbReference type="Proteomes" id="UP000696280">
    <property type="component" value="Unassembled WGS sequence"/>
</dbReference>
<keyword evidence="2" id="KW-1185">Reference proteome</keyword>
<proteinExistence type="predicted"/>
<protein>
    <submittedName>
        <fullName evidence="1">Uncharacterized protein</fullName>
    </submittedName>
</protein>
<name>A0A9N9PU07_9HELO</name>